<organism evidence="1 2">
    <name type="scientific">Burkholderia ubonensis</name>
    <dbReference type="NCBI Taxonomy" id="101571"/>
    <lineage>
        <taxon>Bacteria</taxon>
        <taxon>Pseudomonadati</taxon>
        <taxon>Pseudomonadota</taxon>
        <taxon>Betaproteobacteria</taxon>
        <taxon>Burkholderiales</taxon>
        <taxon>Burkholderiaceae</taxon>
        <taxon>Burkholderia</taxon>
        <taxon>Burkholderia cepacia complex</taxon>
    </lineage>
</organism>
<comment type="caution">
    <text evidence="1">The sequence shown here is derived from an EMBL/GenBank/DDBJ whole genome shotgun (WGS) entry which is preliminary data.</text>
</comment>
<name>A0AB74D909_9BURK</name>
<dbReference type="Proteomes" id="UP000273734">
    <property type="component" value="Unassembled WGS sequence"/>
</dbReference>
<evidence type="ECO:0000313" key="1">
    <source>
        <dbReference type="EMBL" id="RQP79988.1"/>
    </source>
</evidence>
<evidence type="ECO:0000313" key="2">
    <source>
        <dbReference type="Proteomes" id="UP000273734"/>
    </source>
</evidence>
<dbReference type="Pfam" id="PF19940">
    <property type="entry name" value="DUF6402"/>
    <property type="match status" value="1"/>
</dbReference>
<dbReference type="InterPro" id="IPR045646">
    <property type="entry name" value="DUF6402"/>
</dbReference>
<dbReference type="EMBL" id="QTNY01000006">
    <property type="protein sequence ID" value="RQP79988.1"/>
    <property type="molecule type" value="Genomic_DNA"/>
</dbReference>
<accession>A0AB74D909</accession>
<gene>
    <name evidence="1" type="ORF">DF015_10625</name>
</gene>
<dbReference type="AlphaFoldDB" id="A0AB74D909"/>
<protein>
    <submittedName>
        <fullName evidence="1">Uncharacterized protein</fullName>
    </submittedName>
</protein>
<sequence length="331" mass="37366">MVNDIERVSNAISRFKTWLNTPDPPKAPKPAPIEKKKETVPPFDLQEIPGAMRKLWMPVSAKLMERWFAGALNYSPTDDDEAAHINQDGMPYPLEMYDTTTVKLDWVLKYERAKAQYDALQKTEYLLTPKSLKSIGEALFSLRAPYGEIDALELCNGDLKELHKRFQFQRTGVGSSLSQKIGTFIAQRARNSGIPDDLTGALGSFNFYAAIGYANFNQNGSHAAITSIIIYIKDNYTFTTEAAQPSQYLGHWNRNGVIIVPASMAAVVAGIPWIDYSVAVGDTRIPGNVYHPVRNSSFREWQQRHNRGGDFVIFSDHRYITLREPIQLRFT</sequence>
<proteinExistence type="predicted"/>
<reference evidence="1 2" key="1">
    <citation type="submission" date="2018-08" db="EMBL/GenBank/DDBJ databases">
        <title>Comparative analysis of Burkholderia isolates from Puerto Rico.</title>
        <authorList>
            <person name="Hall C."/>
            <person name="Sahl J."/>
            <person name="Wagner D."/>
        </authorList>
    </citation>
    <scope>NUCLEOTIDE SEQUENCE [LARGE SCALE GENOMIC DNA]</scope>
    <source>
        <strain evidence="1 2">Bp8964</strain>
    </source>
</reference>